<evidence type="ECO:0000256" key="2">
    <source>
        <dbReference type="SAM" id="Phobius"/>
    </source>
</evidence>
<feature type="signal peptide" evidence="3">
    <location>
        <begin position="1"/>
        <end position="22"/>
    </location>
</feature>
<keyword evidence="2" id="KW-0812">Transmembrane</keyword>
<feature type="transmembrane region" description="Helical" evidence="2">
    <location>
        <begin position="202"/>
        <end position="222"/>
    </location>
</feature>
<reference evidence="4 5" key="1">
    <citation type="journal article" date="2014" name="Genome Biol. Evol.">
        <title>The secreted proteins of Achlya hypogyna and Thraustotheca clavata identify the ancestral oomycete secretome and reveal gene acquisitions by horizontal gene transfer.</title>
        <authorList>
            <person name="Misner I."/>
            <person name="Blouin N."/>
            <person name="Leonard G."/>
            <person name="Richards T.A."/>
            <person name="Lane C.E."/>
        </authorList>
    </citation>
    <scope>NUCLEOTIDE SEQUENCE [LARGE SCALE GENOMIC DNA]</scope>
    <source>
        <strain evidence="4 5">ATCC 34112</strain>
    </source>
</reference>
<dbReference type="EMBL" id="JNBS01004929">
    <property type="protein sequence ID" value="OQR81688.1"/>
    <property type="molecule type" value="Genomic_DNA"/>
</dbReference>
<feature type="chain" id="PRO_5010748134" evidence="3">
    <location>
        <begin position="23"/>
        <end position="255"/>
    </location>
</feature>
<feature type="transmembrane region" description="Helical" evidence="2">
    <location>
        <begin position="171"/>
        <end position="190"/>
    </location>
</feature>
<name>A0A1V9Y7P7_9STRA</name>
<accession>A0A1V9Y7P7</accession>
<dbReference type="AlphaFoldDB" id="A0A1V9Y7P7"/>
<protein>
    <submittedName>
        <fullName evidence="4">Uncharacterized protein</fullName>
    </submittedName>
</protein>
<sequence>MCSRLTCYVGWCTLGVILSAIAVGLPRWSNAPPTAVVVSDGTINSQFEYGVWGVCTDSNLVGNITTTSSSNCMNYHRASSNSAWFLGATSAQMSNRALCDMPTSSPTIVTLRTISSDPSFDAYLQRTCGSKGRASKFFAYLAPIAGFLALLTLLLLYCIEPHRTRAVEITSLVLTGLAMISSIIAFSIWTRQRPRDTRYGPSFVLEILAFISYLIALMSCHFRNCTRDPDIEHGTADPTTYHPNESLLPATRINR</sequence>
<feature type="region of interest" description="Disordered" evidence="1">
    <location>
        <begin position="233"/>
        <end position="255"/>
    </location>
</feature>
<organism evidence="4 5">
    <name type="scientific">Thraustotheca clavata</name>
    <dbReference type="NCBI Taxonomy" id="74557"/>
    <lineage>
        <taxon>Eukaryota</taxon>
        <taxon>Sar</taxon>
        <taxon>Stramenopiles</taxon>
        <taxon>Oomycota</taxon>
        <taxon>Saprolegniomycetes</taxon>
        <taxon>Saprolegniales</taxon>
        <taxon>Achlyaceae</taxon>
        <taxon>Thraustotheca</taxon>
    </lineage>
</organism>
<proteinExistence type="predicted"/>
<dbReference type="OrthoDB" id="79773at2759"/>
<dbReference type="Proteomes" id="UP000243217">
    <property type="component" value="Unassembled WGS sequence"/>
</dbReference>
<keyword evidence="2" id="KW-0472">Membrane</keyword>
<comment type="caution">
    <text evidence="4">The sequence shown here is derived from an EMBL/GenBank/DDBJ whole genome shotgun (WGS) entry which is preliminary data.</text>
</comment>
<keyword evidence="3" id="KW-0732">Signal</keyword>
<feature type="transmembrane region" description="Helical" evidence="2">
    <location>
        <begin position="137"/>
        <end position="159"/>
    </location>
</feature>
<keyword evidence="2" id="KW-1133">Transmembrane helix</keyword>
<evidence type="ECO:0000313" key="4">
    <source>
        <dbReference type="EMBL" id="OQR81688.1"/>
    </source>
</evidence>
<evidence type="ECO:0000313" key="5">
    <source>
        <dbReference type="Proteomes" id="UP000243217"/>
    </source>
</evidence>
<gene>
    <name evidence="4" type="ORF">THRCLA_11508</name>
</gene>
<evidence type="ECO:0000256" key="3">
    <source>
        <dbReference type="SAM" id="SignalP"/>
    </source>
</evidence>
<dbReference type="Gene3D" id="1.20.140.150">
    <property type="match status" value="1"/>
</dbReference>
<evidence type="ECO:0000256" key="1">
    <source>
        <dbReference type="SAM" id="MobiDB-lite"/>
    </source>
</evidence>
<keyword evidence="5" id="KW-1185">Reference proteome</keyword>